<feature type="domain" description="F-box" evidence="3">
    <location>
        <begin position="1"/>
        <end position="48"/>
    </location>
</feature>
<protein>
    <recommendedName>
        <fullName evidence="3">F-box domain-containing protein</fullName>
    </recommendedName>
</protein>
<organism evidence="4 5">
    <name type="scientific">Lucilia cuprina</name>
    <name type="common">Green bottle fly</name>
    <name type="synonym">Australian sheep blowfly</name>
    <dbReference type="NCBI Taxonomy" id="7375"/>
    <lineage>
        <taxon>Eukaryota</taxon>
        <taxon>Metazoa</taxon>
        <taxon>Ecdysozoa</taxon>
        <taxon>Arthropoda</taxon>
        <taxon>Hexapoda</taxon>
        <taxon>Insecta</taxon>
        <taxon>Pterygota</taxon>
        <taxon>Neoptera</taxon>
        <taxon>Endopterygota</taxon>
        <taxon>Diptera</taxon>
        <taxon>Brachycera</taxon>
        <taxon>Muscomorpha</taxon>
        <taxon>Oestroidea</taxon>
        <taxon>Calliphoridae</taxon>
        <taxon>Luciliinae</taxon>
        <taxon>Lucilia</taxon>
    </lineage>
</organism>
<sequence>MNIFDLPNVMLIEIFEYLSYDEVSKKRLVCRRFDQIAQQVLNGGFNKVIKQHSVSFKRIKALLPRRESERRNHCLARHADILTSIETRISMLSMTYTKYMDLNLCCFIPGRVLDEIFRILRLISKTNKPLRPHEVLQELRDISSMAIEHFDEKIANNLKKTFADSSKMCGGSGYCADTRRLAATSGLGNISFSGMGTSTPATFNSAAVSIYGNNSYVLEPLTQRLGFIGERLSGNSLKTTLNESEPVQSSLPSTSAGFLEHYQHPVGGCPEARTTMMYFKKLETEYKKGIVKMHRMQQVQNLQNKRLQQTLSSVAELNVQIVELKKRLEDVDAKNREISANIRHISGGEPTKAENVNATTANKIDSNNDAKDEKASTSPTTSSSVTMTSDNNSKKRRIDDDDQLLTKPIEDAIEKPEENCDLQVKKPKLQS</sequence>
<dbReference type="Pfam" id="PF12937">
    <property type="entry name" value="F-box-like"/>
    <property type="match status" value="1"/>
</dbReference>
<dbReference type="AlphaFoldDB" id="A0A0L0CLX5"/>
<name>A0A0L0CLX5_LUCCU</name>
<evidence type="ECO:0000256" key="2">
    <source>
        <dbReference type="SAM" id="MobiDB-lite"/>
    </source>
</evidence>
<gene>
    <name evidence="4" type="ORF">FF38_06239</name>
</gene>
<dbReference type="Proteomes" id="UP000037069">
    <property type="component" value="Unassembled WGS sequence"/>
</dbReference>
<dbReference type="EMBL" id="JRES01000215">
    <property type="protein sequence ID" value="KNC33237.1"/>
    <property type="molecule type" value="Genomic_DNA"/>
</dbReference>
<keyword evidence="5" id="KW-1185">Reference proteome</keyword>
<comment type="caution">
    <text evidence="4">The sequence shown here is derived from an EMBL/GenBank/DDBJ whole genome shotgun (WGS) entry which is preliminary data.</text>
</comment>
<evidence type="ECO:0000313" key="4">
    <source>
        <dbReference type="EMBL" id="KNC33237.1"/>
    </source>
</evidence>
<dbReference type="OMA" id="KMIRTHA"/>
<dbReference type="InterPro" id="IPR039719">
    <property type="entry name" value="FBXO28"/>
</dbReference>
<dbReference type="InterPro" id="IPR036047">
    <property type="entry name" value="F-box-like_dom_sf"/>
</dbReference>
<evidence type="ECO:0000259" key="3">
    <source>
        <dbReference type="PROSITE" id="PS50181"/>
    </source>
</evidence>
<evidence type="ECO:0000313" key="5">
    <source>
        <dbReference type="Proteomes" id="UP000037069"/>
    </source>
</evidence>
<dbReference type="CDD" id="cd22100">
    <property type="entry name" value="F-box_FBXO28"/>
    <property type="match status" value="1"/>
</dbReference>
<feature type="compositionally biased region" description="Polar residues" evidence="2">
    <location>
        <begin position="354"/>
        <end position="365"/>
    </location>
</feature>
<keyword evidence="1" id="KW-0175">Coiled coil</keyword>
<feature type="compositionally biased region" description="Basic and acidic residues" evidence="2">
    <location>
        <begin position="408"/>
        <end position="418"/>
    </location>
</feature>
<dbReference type="InterPro" id="IPR001810">
    <property type="entry name" value="F-box_dom"/>
</dbReference>
<dbReference type="OrthoDB" id="5860767at2759"/>
<feature type="compositionally biased region" description="Basic and acidic residues" evidence="2">
    <location>
        <begin position="366"/>
        <end position="375"/>
    </location>
</feature>
<feature type="region of interest" description="Disordered" evidence="2">
    <location>
        <begin position="342"/>
        <end position="431"/>
    </location>
</feature>
<reference evidence="4 5" key="1">
    <citation type="journal article" date="2015" name="Nat. Commun.">
        <title>Lucilia cuprina genome unlocks parasitic fly biology to underpin future interventions.</title>
        <authorList>
            <person name="Anstead C.A."/>
            <person name="Korhonen P.K."/>
            <person name="Young N.D."/>
            <person name="Hall R.S."/>
            <person name="Jex A.R."/>
            <person name="Murali S.C."/>
            <person name="Hughes D.S."/>
            <person name="Lee S.F."/>
            <person name="Perry T."/>
            <person name="Stroehlein A.J."/>
            <person name="Ansell B.R."/>
            <person name="Breugelmans B."/>
            <person name="Hofmann A."/>
            <person name="Qu J."/>
            <person name="Dugan S."/>
            <person name="Lee S.L."/>
            <person name="Chao H."/>
            <person name="Dinh H."/>
            <person name="Han Y."/>
            <person name="Doddapaneni H.V."/>
            <person name="Worley K.C."/>
            <person name="Muzny D.M."/>
            <person name="Ioannidis P."/>
            <person name="Waterhouse R.M."/>
            <person name="Zdobnov E.M."/>
            <person name="James P.J."/>
            <person name="Bagnall N.H."/>
            <person name="Kotze A.C."/>
            <person name="Gibbs R.A."/>
            <person name="Richards S."/>
            <person name="Batterham P."/>
            <person name="Gasser R.B."/>
        </authorList>
    </citation>
    <scope>NUCLEOTIDE SEQUENCE [LARGE SCALE GENOMIC DNA]</scope>
    <source>
        <strain evidence="4 5">LS</strain>
        <tissue evidence="4">Full body</tissue>
    </source>
</reference>
<dbReference type="SUPFAM" id="SSF81383">
    <property type="entry name" value="F-box domain"/>
    <property type="match status" value="1"/>
</dbReference>
<dbReference type="Gene3D" id="1.20.1280.50">
    <property type="match status" value="1"/>
</dbReference>
<feature type="coiled-coil region" evidence="1">
    <location>
        <begin position="307"/>
        <end position="341"/>
    </location>
</feature>
<dbReference type="PANTHER" id="PTHR13252:SF9">
    <property type="entry name" value="F-BOX ONLY PROTEIN 28"/>
    <property type="match status" value="1"/>
</dbReference>
<evidence type="ECO:0000256" key="1">
    <source>
        <dbReference type="SAM" id="Coils"/>
    </source>
</evidence>
<dbReference type="PROSITE" id="PS50181">
    <property type="entry name" value="FBOX"/>
    <property type="match status" value="1"/>
</dbReference>
<feature type="compositionally biased region" description="Low complexity" evidence="2">
    <location>
        <begin position="376"/>
        <end position="389"/>
    </location>
</feature>
<proteinExistence type="predicted"/>
<accession>A0A0L0CLX5</accession>
<dbReference type="GO" id="GO:0000209">
    <property type="term" value="P:protein polyubiquitination"/>
    <property type="evidence" value="ECO:0007669"/>
    <property type="project" value="TreeGrafter"/>
</dbReference>
<dbReference type="STRING" id="7375.A0A0L0CLX5"/>
<dbReference type="PANTHER" id="PTHR13252">
    <property type="entry name" value="F-BOX ONLY PROTEIN 28"/>
    <property type="match status" value="1"/>
</dbReference>